<proteinExistence type="predicted"/>
<protein>
    <submittedName>
        <fullName evidence="1">Uncharacterized protein</fullName>
    </submittedName>
</protein>
<name>A0A382DLF8_9ZZZZ</name>
<dbReference type="AlphaFoldDB" id="A0A382DLF8"/>
<gene>
    <name evidence="1" type="ORF">METZ01_LOCUS191716</name>
</gene>
<accession>A0A382DLF8</accession>
<evidence type="ECO:0000313" key="1">
    <source>
        <dbReference type="EMBL" id="SVB38862.1"/>
    </source>
</evidence>
<reference evidence="1" key="1">
    <citation type="submission" date="2018-05" db="EMBL/GenBank/DDBJ databases">
        <authorList>
            <person name="Lanie J.A."/>
            <person name="Ng W.-L."/>
            <person name="Kazmierczak K.M."/>
            <person name="Andrzejewski T.M."/>
            <person name="Davidsen T.M."/>
            <person name="Wayne K.J."/>
            <person name="Tettelin H."/>
            <person name="Glass J.I."/>
            <person name="Rusch D."/>
            <person name="Podicherti R."/>
            <person name="Tsui H.-C.T."/>
            <person name="Winkler M.E."/>
        </authorList>
    </citation>
    <scope>NUCLEOTIDE SEQUENCE</scope>
</reference>
<dbReference type="EMBL" id="UINC01039823">
    <property type="protein sequence ID" value="SVB38862.1"/>
    <property type="molecule type" value="Genomic_DNA"/>
</dbReference>
<sequence length="157" mass="17824">MEFQTDLDLLSEKTVLNNLSFRIPRSFYAIGDEELTLLKNHLENQPNAIFTTSVLGAFTDSVGSTIIVSEISNANVLEKLDDKFNDALSAAWGGEKPIRSQFTINDLPVVHFQLFNDRVVNVKLFVLINPVFQLDFIVRRDVYFDYQTSIESLFGTL</sequence>
<feature type="non-terminal residue" evidence="1">
    <location>
        <position position="157"/>
    </location>
</feature>
<organism evidence="1">
    <name type="scientific">marine metagenome</name>
    <dbReference type="NCBI Taxonomy" id="408172"/>
    <lineage>
        <taxon>unclassified sequences</taxon>
        <taxon>metagenomes</taxon>
        <taxon>ecological metagenomes</taxon>
    </lineage>
</organism>